<gene>
    <name evidence="3" type="ORF">R3P38DRAFT_3257848</name>
</gene>
<dbReference type="Proteomes" id="UP001362999">
    <property type="component" value="Unassembled WGS sequence"/>
</dbReference>
<comment type="caution">
    <text evidence="3">The sequence shown here is derived from an EMBL/GenBank/DDBJ whole genome shotgun (WGS) entry which is preliminary data.</text>
</comment>
<name>A0AAW0D4F3_9AGAR</name>
<feature type="transmembrane region" description="Helical" evidence="1">
    <location>
        <begin position="212"/>
        <end position="230"/>
    </location>
</feature>
<keyword evidence="4" id="KW-1185">Reference proteome</keyword>
<feature type="transmembrane region" description="Helical" evidence="1">
    <location>
        <begin position="158"/>
        <end position="179"/>
    </location>
</feature>
<feature type="transmembrane region" description="Helical" evidence="1">
    <location>
        <begin position="109"/>
        <end position="132"/>
    </location>
</feature>
<sequence>MAPFQVYEFAFACCSIAAVALLIWDWIITIPAEVRRVWSRKMSGSTVLYACLRYGTLFEKITVLLLASWYLTPHVCNIAVRVQIFPMIVRTIGYGSFSSLRVLALSGRNWYLAILVFLLCLPSAITPAYVYAHQYSPAVDSYGCQLAYMASATVHDRLRIGGIIADLLSECIVITVTVFRTFGMRHFRNGESSFDGKNRPGLASLLLRDGTVYFLALLVLSLADMLVLIFDHVPSFATRYDYWVVPYYTPVFRTIIICRFLLMLRAVYFDDEADSEKTMRSIHFASRVIGPLGAPVDASLFDDSSDSMEEEEEQYFYAGDPLVAGLAMMAPSAEVGNGEQVELAETPSSGATFH</sequence>
<feature type="transmembrane region" description="Helical" evidence="1">
    <location>
        <begin position="78"/>
        <end position="97"/>
    </location>
</feature>
<dbReference type="EMBL" id="JAWWNJ010000010">
    <property type="protein sequence ID" value="KAK7046509.1"/>
    <property type="molecule type" value="Genomic_DNA"/>
</dbReference>
<proteinExistence type="predicted"/>
<accession>A0AAW0D4F3</accession>
<feature type="transmembrane region" description="Helical" evidence="1">
    <location>
        <begin position="6"/>
        <end position="27"/>
    </location>
</feature>
<reference evidence="3 4" key="1">
    <citation type="journal article" date="2024" name="J Genomics">
        <title>Draft genome sequencing and assembly of Favolaschia claudopus CIRM-BRFM 2984 isolated from oak limbs.</title>
        <authorList>
            <person name="Navarro D."/>
            <person name="Drula E."/>
            <person name="Chaduli D."/>
            <person name="Cazenave R."/>
            <person name="Ahrendt S."/>
            <person name="Wang J."/>
            <person name="Lipzen A."/>
            <person name="Daum C."/>
            <person name="Barry K."/>
            <person name="Grigoriev I.V."/>
            <person name="Favel A."/>
            <person name="Rosso M.N."/>
            <person name="Martin F."/>
        </authorList>
    </citation>
    <scope>NUCLEOTIDE SEQUENCE [LARGE SCALE GENOMIC DNA]</scope>
    <source>
        <strain evidence="3 4">CIRM-BRFM 2984</strain>
    </source>
</reference>
<feature type="domain" description="DUF6533" evidence="2">
    <location>
        <begin position="13"/>
        <end position="58"/>
    </location>
</feature>
<keyword evidence="1" id="KW-0812">Transmembrane</keyword>
<evidence type="ECO:0000256" key="1">
    <source>
        <dbReference type="SAM" id="Phobius"/>
    </source>
</evidence>
<dbReference type="InterPro" id="IPR045340">
    <property type="entry name" value="DUF6533"/>
</dbReference>
<keyword evidence="1" id="KW-0472">Membrane</keyword>
<protein>
    <recommendedName>
        <fullName evidence="2">DUF6533 domain-containing protein</fullName>
    </recommendedName>
</protein>
<evidence type="ECO:0000313" key="3">
    <source>
        <dbReference type="EMBL" id="KAK7046509.1"/>
    </source>
</evidence>
<feature type="transmembrane region" description="Helical" evidence="1">
    <location>
        <begin position="250"/>
        <end position="269"/>
    </location>
</feature>
<organism evidence="3 4">
    <name type="scientific">Favolaschia claudopus</name>
    <dbReference type="NCBI Taxonomy" id="2862362"/>
    <lineage>
        <taxon>Eukaryota</taxon>
        <taxon>Fungi</taxon>
        <taxon>Dikarya</taxon>
        <taxon>Basidiomycota</taxon>
        <taxon>Agaricomycotina</taxon>
        <taxon>Agaricomycetes</taxon>
        <taxon>Agaricomycetidae</taxon>
        <taxon>Agaricales</taxon>
        <taxon>Marasmiineae</taxon>
        <taxon>Mycenaceae</taxon>
        <taxon>Favolaschia</taxon>
    </lineage>
</organism>
<feature type="transmembrane region" description="Helical" evidence="1">
    <location>
        <begin position="47"/>
        <end position="72"/>
    </location>
</feature>
<evidence type="ECO:0000259" key="2">
    <source>
        <dbReference type="Pfam" id="PF20151"/>
    </source>
</evidence>
<dbReference type="AlphaFoldDB" id="A0AAW0D4F3"/>
<dbReference type="Pfam" id="PF20151">
    <property type="entry name" value="DUF6533"/>
    <property type="match status" value="1"/>
</dbReference>
<keyword evidence="1" id="KW-1133">Transmembrane helix</keyword>
<evidence type="ECO:0000313" key="4">
    <source>
        <dbReference type="Proteomes" id="UP001362999"/>
    </source>
</evidence>